<accession>A0ACC3CCM2</accession>
<gene>
    <name evidence="1" type="ORF">I4F81_010074</name>
</gene>
<dbReference type="EMBL" id="CM020620">
    <property type="protein sequence ID" value="KAK1867568.1"/>
    <property type="molecule type" value="Genomic_DNA"/>
</dbReference>
<organism evidence="1 2">
    <name type="scientific">Pyropia yezoensis</name>
    <name type="common">Susabi-nori</name>
    <name type="synonym">Porphyra yezoensis</name>
    <dbReference type="NCBI Taxonomy" id="2788"/>
    <lineage>
        <taxon>Eukaryota</taxon>
        <taxon>Rhodophyta</taxon>
        <taxon>Bangiophyceae</taxon>
        <taxon>Bangiales</taxon>
        <taxon>Bangiaceae</taxon>
        <taxon>Pyropia</taxon>
    </lineage>
</organism>
<evidence type="ECO:0000313" key="1">
    <source>
        <dbReference type="EMBL" id="KAK1867568.1"/>
    </source>
</evidence>
<reference evidence="1" key="1">
    <citation type="submission" date="2019-11" db="EMBL/GenBank/DDBJ databases">
        <title>Nori genome reveals adaptations in red seaweeds to the harsh intertidal environment.</title>
        <authorList>
            <person name="Wang D."/>
            <person name="Mao Y."/>
        </authorList>
    </citation>
    <scope>NUCLEOTIDE SEQUENCE</scope>
    <source>
        <tissue evidence="1">Gametophyte</tissue>
    </source>
</reference>
<name>A0ACC3CCM2_PYRYE</name>
<comment type="caution">
    <text evidence="1">The sequence shown here is derived from an EMBL/GenBank/DDBJ whole genome shotgun (WGS) entry which is preliminary data.</text>
</comment>
<protein>
    <submittedName>
        <fullName evidence="1">Uncharacterized protein</fullName>
    </submittedName>
</protein>
<keyword evidence="2" id="KW-1185">Reference proteome</keyword>
<proteinExistence type="predicted"/>
<sequence>MAAFGGVPAAWGRVSDVAASHPSRACTNRPAKMIDSDHGNWRRLLWGSGLAPGSRKPQRSAFGGARNSSSFIGVLQHALSSACGPAGAHSQTYGWYDGNIPTEIGSQSRVIAPRASQDGAGDGADALEEELKDAKLTKKLLTRRFAEARGADPAFDAKLLQMIEDARKLVIELSQALDAARSVGPVRRVLARMKALRYPFEERGRSPPDFDRVFQPFPYRPEVRLPSVPGFWEDLVGVVGEACSAVPKDAQHPWISPGRLPLLYMVSSFGRGKTLALREAARYLYKFTDGGPPVPVTKQVGGATDADDPEAVVLAQPSRIVSGRGVVVLAANFNGSYRVNLLERIGLSSRQDEAEFNYYLLLYVRILFNELVDLSDLRTSPSDLFTDFLKNFYRDYREKQFNLEDVCEEVKALVESRAGRGSDNDVVALLVDEIGKLRTGIGGQICADLVLDLRFPIRSEACSIVEAGSGLGVAYFVAMESSLMLSERSASGRAAEPLMALPPGDLLAQKIRLLDAMCAGAGEATGVSPAVNTAMWRLQVDTGTKISIERFHVAEVYALLGGMLWRSVELFVEKLLVAPKANLVKVLMAVDSRLVTDSMGDDLSYSSFWEHRNSAFRDNVLAAALLPVEVLEEDLVIRPDGIGVRPDVASNAVTDSSDFSKLSREEILELRTELAREAYLRFKKRTLAQLTWGNALSLGFFMADRGSSFRPSVIPASLLRALVQYNASSSSALWTALRAIVQVVVTTKNGQYDRNGKQLEETKFAWCGCELFMLHWEVLVSAARALRTDHWTSVTYSDLYGRKAAFKGSGQLLSDVRVDATVERTGVIYLAGAGASTGGWTINDLLGGKVPENIMCQSMFKLPHSAPAVDGVGFHRALNDVPGVVSRGELVAEWYQEKHSKPTAATVLSASDVKKSLDNMGWLGKDAAATQFYGGQQGYGDWGRRSIFVYAGLRKVSVRAVNHPLAANAFVLDESDLYVLLGHTMYCLARALYLLLPTDGTSATAASPRAVMPSTSDPSTMAASASPSTRGRTRRKRSKRKRQARRAGKLG</sequence>
<dbReference type="Proteomes" id="UP000798662">
    <property type="component" value="Chromosome 3"/>
</dbReference>
<evidence type="ECO:0000313" key="2">
    <source>
        <dbReference type="Proteomes" id="UP000798662"/>
    </source>
</evidence>